<dbReference type="AlphaFoldDB" id="A0A250IDV5"/>
<organism evidence="1 2">
    <name type="scientific">Melittangium boletus DSM 14713</name>
    <dbReference type="NCBI Taxonomy" id="1294270"/>
    <lineage>
        <taxon>Bacteria</taxon>
        <taxon>Pseudomonadati</taxon>
        <taxon>Myxococcota</taxon>
        <taxon>Myxococcia</taxon>
        <taxon>Myxococcales</taxon>
        <taxon>Cystobacterineae</taxon>
        <taxon>Archangiaceae</taxon>
        <taxon>Melittangium</taxon>
    </lineage>
</organism>
<protein>
    <submittedName>
        <fullName evidence="1">Uncharacterized protein</fullName>
    </submittedName>
</protein>
<gene>
    <name evidence="1" type="ORF">MEBOL_002857</name>
</gene>
<reference evidence="1 2" key="1">
    <citation type="submission" date="2017-06" db="EMBL/GenBank/DDBJ databases">
        <authorList>
            <person name="Kim H.J."/>
            <person name="Triplett B.A."/>
        </authorList>
    </citation>
    <scope>NUCLEOTIDE SEQUENCE [LARGE SCALE GENOMIC DNA]</scope>
    <source>
        <strain evidence="1 2">DSM 14713</strain>
    </source>
</reference>
<dbReference type="EMBL" id="CP022163">
    <property type="protein sequence ID" value="ATB29408.1"/>
    <property type="molecule type" value="Genomic_DNA"/>
</dbReference>
<accession>A0A250IDV5</accession>
<dbReference type="RefSeq" id="WP_095977975.1">
    <property type="nucleotide sequence ID" value="NZ_CP022163.1"/>
</dbReference>
<dbReference type="KEGG" id="mbd:MEBOL_002857"/>
<dbReference type="Proteomes" id="UP000217289">
    <property type="component" value="Chromosome"/>
</dbReference>
<name>A0A250IDV5_9BACT</name>
<keyword evidence="2" id="KW-1185">Reference proteome</keyword>
<sequence>MSRRDVWQELYQRFDPERPAESRWRADRPHSPAGRIIQYLDMPFGDPRILLTGTVGTGKTTELLRMAEARKDRELVVFLDLARQFSEAVRDPAALDRISSWEVCFLAGVALIATAQQRLGYTFPEEDVEALKLAWNALAKETGTPQAQLDIGALAKATLGVMATTVPTLVEGSTGTGLATGFAVTAAAASAVSKWMAPLGLSKQTLPDQDSHVQTLLARVNVLVAQIQGEFRRVLFVIDGLDRIRDIQRAKELFVDSQLIAQLACPVVVCAPFALRHHPSTAAVRGFDPLALVNEPVLLHEDPTRHGEGVRFFCDLFERRTQDVEGSSLITRSLLEQLAYRSGGRARDFVRFIRELAKEAWLLDAPSATEELVRRILDHQRRLRETGLNKGHIELLEEIASDPAHQLPANPLAQDLLSYQALLPYPNESEWFYPHPLLMMHLVRPKHAGSTP</sequence>
<evidence type="ECO:0000313" key="2">
    <source>
        <dbReference type="Proteomes" id="UP000217289"/>
    </source>
</evidence>
<proteinExistence type="predicted"/>
<evidence type="ECO:0000313" key="1">
    <source>
        <dbReference type="EMBL" id="ATB29408.1"/>
    </source>
</evidence>
<dbReference type="OrthoDB" id="5485762at2"/>